<dbReference type="GO" id="GO:0016787">
    <property type="term" value="F:hydrolase activity"/>
    <property type="evidence" value="ECO:0007669"/>
    <property type="project" value="UniProtKB-KW"/>
</dbReference>
<dbReference type="SUPFAM" id="SSF52540">
    <property type="entry name" value="P-loop containing nucleoside triphosphate hydrolases"/>
    <property type="match status" value="1"/>
</dbReference>
<dbReference type="CDD" id="cd18808">
    <property type="entry name" value="SF1_C_Upf1"/>
    <property type="match status" value="1"/>
</dbReference>
<evidence type="ECO:0000259" key="8">
    <source>
        <dbReference type="Pfam" id="PF13087"/>
    </source>
</evidence>
<dbReference type="InterPro" id="IPR041679">
    <property type="entry name" value="DNA2/NAM7-like_C"/>
</dbReference>
<dbReference type="Gene3D" id="3.40.50.300">
    <property type="entry name" value="P-loop containing nucleotide triphosphate hydrolases"/>
    <property type="match status" value="3"/>
</dbReference>
<evidence type="ECO:0000259" key="7">
    <source>
        <dbReference type="Pfam" id="PF13086"/>
    </source>
</evidence>
<sequence>MPVRRPYVSKSIAELESLYAAAPLDPDSCRQLLDELSHRSTGRANALLRRIEASLRAGMPSSRATPGGGGAAARVTQANVAAVTASNAKFPGPEDQGPPTKVKGISASPVFVERDQPQAILASWIAFEALSPQTYRRPADMANGDQRCVALLQGDDMPWYRNERSRPKQQLFYQVVLGSIPLDRATDALVAVFGENEERNGREREKAPIAAVLLDRTGKLVEENAVAISSFAWALPIALGGDLTALGTWPDVERRLVSALTERLRRQDADGELMPLDYGTLLSAFQWLVGTLHLPPDLIEPPGFAVRVYHYFKSKTPPEVALLNSFYLSDLTKAARAIESGQANEALARYLGLNKVDHSRDLLSDHTAVEDLVAPHRMPAARWPGPGGHPLVTLQQAAVNAIRSEFVGGRQGIAAVNGPPGTGKTTLLRDVVAACVLDRAEAMARFDDPLAAFSTTGEKVAAGDRAFFHLYRLDASLKGHEVLIASSNNKAVENVSKELPSAKSIGRDFNYFRTISDRLLEGQAADGTLPKGESSWGLIAAVLGNAKNRNGFQQAIWWDDDKSLRLYLKAARGEPVFREVRDEQGNIVSREIPSVVTREIPPTPEEARANWKKARHRFQSLKADVEACLQQLEDARQTCLRLAPAMRAVQAAEALRESCAAASDDREREVRATSDILATAQASLDNAMLQERQMLARRPGWFARLLRTAGFRTWRDGYAPLLKARVAAEKELAAAVANKKRAEVLAANAKRELQAAISKASEAARVVSNVQARIHDFRRELGPRLVDSEFFERGHEHWNLSAPWIPDSLHEKREDLFSAALQVHRAFIDVAAQKFSHNLGALMSAMQAGAFHESEKRALLPDLWSTLFIVVPAVSTTFASVERMLGDLPASSIGWLLVDEAGQATPQSAVGAMLRSKRVIVVGDPLQVPPVVALPERLVLEVCKYFKVSPQEWAAPDASVQTVADEASHYQAEFKADSGTRRVGLPLLVHRRCLEPMFGISNRIAYDGQMVHAAQAKESPIATVLGPSAWINVDGSASTKWCQAEGDVVVRMLHELASAGLQQPDLYIITPFRIVAHELRRQLQTHRHILERLQVDPDDWITDRVGTIHTFQGKEAEAVIAILGAPMAEQQGARRWACGTPNILNVLVSRAKSRLYVVGSRAAWGGVGHAREMAAALATRRI</sequence>
<evidence type="ECO:0000313" key="10">
    <source>
        <dbReference type="Proteomes" id="UP000542973"/>
    </source>
</evidence>
<keyword evidence="3" id="KW-0378">Hydrolase</keyword>
<keyword evidence="5 9" id="KW-0067">ATP-binding</keyword>
<dbReference type="GO" id="GO:0043139">
    <property type="term" value="F:5'-3' DNA helicase activity"/>
    <property type="evidence" value="ECO:0007669"/>
    <property type="project" value="TreeGrafter"/>
</dbReference>
<evidence type="ECO:0000256" key="6">
    <source>
        <dbReference type="SAM" id="Coils"/>
    </source>
</evidence>
<dbReference type="InterPro" id="IPR027417">
    <property type="entry name" value="P-loop_NTPase"/>
</dbReference>
<dbReference type="EMBL" id="JABEMD010000003">
    <property type="protein sequence ID" value="NNH09884.1"/>
    <property type="molecule type" value="Genomic_DNA"/>
</dbReference>
<comment type="caution">
    <text evidence="9">The sequence shown here is derived from an EMBL/GenBank/DDBJ whole genome shotgun (WGS) entry which is preliminary data.</text>
</comment>
<reference evidence="9 10" key="1">
    <citation type="submission" date="2020-05" db="EMBL/GenBank/DDBJ databases">
        <title>MicrobeNet Type strains.</title>
        <authorList>
            <person name="Nicholson A.C."/>
        </authorList>
    </citation>
    <scope>NUCLEOTIDE SEQUENCE [LARGE SCALE GENOMIC DNA]</scope>
    <source>
        <strain evidence="9 10">ATCC 700815</strain>
    </source>
</reference>
<proteinExistence type="inferred from homology"/>
<dbReference type="PANTHER" id="PTHR43788:SF8">
    <property type="entry name" value="DNA-BINDING PROTEIN SMUBP-2"/>
    <property type="match status" value="1"/>
</dbReference>
<feature type="coiled-coil region" evidence="6">
    <location>
        <begin position="732"/>
        <end position="766"/>
    </location>
</feature>
<keyword evidence="4" id="KW-0347">Helicase</keyword>
<feature type="domain" description="DNA2/NAM7 helicase-like C-terminal" evidence="8">
    <location>
        <begin position="992"/>
        <end position="1161"/>
    </location>
</feature>
<dbReference type="AlphaFoldDB" id="A0A849B6Y3"/>
<accession>A0A849B6Y3</accession>
<name>A0A849B6Y3_9BURK</name>
<evidence type="ECO:0000313" key="9">
    <source>
        <dbReference type="EMBL" id="NNH09884.1"/>
    </source>
</evidence>
<dbReference type="GO" id="GO:0005524">
    <property type="term" value="F:ATP binding"/>
    <property type="evidence" value="ECO:0007669"/>
    <property type="project" value="UniProtKB-KW"/>
</dbReference>
<dbReference type="Proteomes" id="UP000542973">
    <property type="component" value="Unassembled WGS sequence"/>
</dbReference>
<evidence type="ECO:0000256" key="1">
    <source>
        <dbReference type="ARBA" id="ARBA00007913"/>
    </source>
</evidence>
<dbReference type="Pfam" id="PF13087">
    <property type="entry name" value="AAA_12"/>
    <property type="match status" value="1"/>
</dbReference>
<protein>
    <submittedName>
        <fullName evidence="9">ATP-binding protein</fullName>
    </submittedName>
</protein>
<dbReference type="InterPro" id="IPR047187">
    <property type="entry name" value="SF1_C_Upf1"/>
</dbReference>
<evidence type="ECO:0000256" key="4">
    <source>
        <dbReference type="ARBA" id="ARBA00022806"/>
    </source>
</evidence>
<dbReference type="PANTHER" id="PTHR43788">
    <property type="entry name" value="DNA2/NAM7 HELICASE FAMILY MEMBER"/>
    <property type="match status" value="1"/>
</dbReference>
<dbReference type="InterPro" id="IPR050534">
    <property type="entry name" value="Coronavir_polyprotein_1ab"/>
</dbReference>
<comment type="similarity">
    <text evidence="1">Belongs to the DNA2/NAM7 helicase family.</text>
</comment>
<feature type="domain" description="DNA2/NAM7 helicase helicase" evidence="7">
    <location>
        <begin position="875"/>
        <end position="932"/>
    </location>
</feature>
<dbReference type="Pfam" id="PF13086">
    <property type="entry name" value="AAA_11"/>
    <property type="match status" value="1"/>
</dbReference>
<evidence type="ECO:0000256" key="5">
    <source>
        <dbReference type="ARBA" id="ARBA00022840"/>
    </source>
</evidence>
<evidence type="ECO:0000256" key="3">
    <source>
        <dbReference type="ARBA" id="ARBA00022801"/>
    </source>
</evidence>
<keyword evidence="2" id="KW-0547">Nucleotide-binding</keyword>
<evidence type="ECO:0000256" key="2">
    <source>
        <dbReference type="ARBA" id="ARBA00022741"/>
    </source>
</evidence>
<keyword evidence="6" id="KW-0175">Coiled coil</keyword>
<organism evidence="9 10">
    <name type="scientific">Cupriavidus gilardii</name>
    <dbReference type="NCBI Taxonomy" id="82541"/>
    <lineage>
        <taxon>Bacteria</taxon>
        <taxon>Pseudomonadati</taxon>
        <taxon>Pseudomonadota</taxon>
        <taxon>Betaproteobacteria</taxon>
        <taxon>Burkholderiales</taxon>
        <taxon>Burkholderiaceae</taxon>
        <taxon>Cupriavidus</taxon>
    </lineage>
</organism>
<dbReference type="InterPro" id="IPR041677">
    <property type="entry name" value="DNA2/NAM7_AAA_11"/>
</dbReference>
<gene>
    <name evidence="9" type="ORF">HLB16_03190</name>
</gene>